<proteinExistence type="predicted"/>
<accession>A0A9J5YZW3</accession>
<name>A0A9J5YZW3_SOLCO</name>
<organism evidence="1 2">
    <name type="scientific">Solanum commersonii</name>
    <name type="common">Commerson's wild potato</name>
    <name type="synonym">Commerson's nightshade</name>
    <dbReference type="NCBI Taxonomy" id="4109"/>
    <lineage>
        <taxon>Eukaryota</taxon>
        <taxon>Viridiplantae</taxon>
        <taxon>Streptophyta</taxon>
        <taxon>Embryophyta</taxon>
        <taxon>Tracheophyta</taxon>
        <taxon>Spermatophyta</taxon>
        <taxon>Magnoliopsida</taxon>
        <taxon>eudicotyledons</taxon>
        <taxon>Gunneridae</taxon>
        <taxon>Pentapetalae</taxon>
        <taxon>asterids</taxon>
        <taxon>lamiids</taxon>
        <taxon>Solanales</taxon>
        <taxon>Solanaceae</taxon>
        <taxon>Solanoideae</taxon>
        <taxon>Solaneae</taxon>
        <taxon>Solanum</taxon>
    </lineage>
</organism>
<keyword evidence="2" id="KW-1185">Reference proteome</keyword>
<dbReference type="Proteomes" id="UP000824120">
    <property type="component" value="Chromosome 5"/>
</dbReference>
<gene>
    <name evidence="1" type="ORF">H5410_026731</name>
</gene>
<sequence>MAMFHALNNSNGPPSNDDIMLMYMLARENAERIYINIILKTYDTLSTIVVQKKRSSQILREAGGLRDKDMISSSIIQNVAKFPNSQVSLA</sequence>
<dbReference type="EMBL" id="JACXVP010000005">
    <property type="protein sequence ID" value="KAG5605239.1"/>
    <property type="molecule type" value="Genomic_DNA"/>
</dbReference>
<dbReference type="OrthoDB" id="7729168at2759"/>
<reference evidence="1 2" key="1">
    <citation type="submission" date="2020-09" db="EMBL/GenBank/DDBJ databases">
        <title>De no assembly of potato wild relative species, Solanum commersonii.</title>
        <authorList>
            <person name="Cho K."/>
        </authorList>
    </citation>
    <scope>NUCLEOTIDE SEQUENCE [LARGE SCALE GENOMIC DNA]</scope>
    <source>
        <strain evidence="1">LZ3.2</strain>
        <tissue evidence="1">Leaf</tissue>
    </source>
</reference>
<comment type="caution">
    <text evidence="1">The sequence shown here is derived from an EMBL/GenBank/DDBJ whole genome shotgun (WGS) entry which is preliminary data.</text>
</comment>
<dbReference type="AlphaFoldDB" id="A0A9J5YZW3"/>
<evidence type="ECO:0000313" key="1">
    <source>
        <dbReference type="EMBL" id="KAG5605239.1"/>
    </source>
</evidence>
<evidence type="ECO:0000313" key="2">
    <source>
        <dbReference type="Proteomes" id="UP000824120"/>
    </source>
</evidence>
<protein>
    <submittedName>
        <fullName evidence="1">Uncharacterized protein</fullName>
    </submittedName>
</protein>